<sequence>MAYHCLLSMRVRCLIAEGREIVLGSESVKEGSYYHSARRWARGLFGEGDAEGEERMLVDVVRRQWPDPAKPYRRARIQLRHVHQLHPRHAHPSPWIKGADIEPRIQGSDHCPFWIDFNVEIQAAGKTIRVDDVMKHDREPPRVISQYWVEHFWKQKLLSSFFGHGKGSTKQSVGVAAAAADGVDEPPPEAIPEASPKDSDSLKKRKVLHDAGQTTAEAAGGSDYQDDGDHLDADYRFAVELSKQQDPSTSTPLKDISTSSSACSSSAAWSTLLAPLQPPLCTVHREPAQGFTVNKAGPNKGKKFFVCARPVGLCYDKGRVERIRAEVDHKWKCDYFKWASDARKEAGSSKGDVA</sequence>
<dbReference type="Gene3D" id="3.60.10.10">
    <property type="entry name" value="Endonuclease/exonuclease/phosphatase"/>
    <property type="match status" value="1"/>
</dbReference>
<gene>
    <name evidence="7" type="ORF">FIBSPDRAFT_939198</name>
</gene>
<dbReference type="Pfam" id="PF06839">
    <property type="entry name" value="Zn_ribbon_GRF"/>
    <property type="match status" value="1"/>
</dbReference>
<reference evidence="7 8" key="1">
    <citation type="journal article" date="2016" name="Mol. Biol. Evol.">
        <title>Comparative Genomics of Early-Diverging Mushroom-Forming Fungi Provides Insights into the Origins of Lignocellulose Decay Capabilities.</title>
        <authorList>
            <person name="Nagy L.G."/>
            <person name="Riley R."/>
            <person name="Tritt A."/>
            <person name="Adam C."/>
            <person name="Daum C."/>
            <person name="Floudas D."/>
            <person name="Sun H."/>
            <person name="Yadav J.S."/>
            <person name="Pangilinan J."/>
            <person name="Larsson K.H."/>
            <person name="Matsuura K."/>
            <person name="Barry K."/>
            <person name="Labutti K."/>
            <person name="Kuo R."/>
            <person name="Ohm R.A."/>
            <person name="Bhattacharya S.S."/>
            <person name="Shirouzu T."/>
            <person name="Yoshinaga Y."/>
            <person name="Martin F.M."/>
            <person name="Grigoriev I.V."/>
            <person name="Hibbett D.S."/>
        </authorList>
    </citation>
    <scope>NUCLEOTIDE SEQUENCE [LARGE SCALE GENOMIC DNA]</scope>
    <source>
        <strain evidence="7 8">CBS 109695</strain>
    </source>
</reference>
<feature type="region of interest" description="Disordered" evidence="5">
    <location>
        <begin position="177"/>
        <end position="203"/>
    </location>
</feature>
<dbReference type="AlphaFoldDB" id="A0A165WY13"/>
<keyword evidence="3" id="KW-0862">Zinc</keyword>
<evidence type="ECO:0000313" key="8">
    <source>
        <dbReference type="Proteomes" id="UP000076532"/>
    </source>
</evidence>
<dbReference type="STRING" id="436010.A0A165WY13"/>
<evidence type="ECO:0000256" key="5">
    <source>
        <dbReference type="SAM" id="MobiDB-lite"/>
    </source>
</evidence>
<dbReference type="GO" id="GO:0008270">
    <property type="term" value="F:zinc ion binding"/>
    <property type="evidence" value="ECO:0007669"/>
    <property type="project" value="UniProtKB-KW"/>
</dbReference>
<keyword evidence="1" id="KW-0479">Metal-binding</keyword>
<dbReference type="Proteomes" id="UP000076532">
    <property type="component" value="Unassembled WGS sequence"/>
</dbReference>
<dbReference type="PROSITE" id="PS51999">
    <property type="entry name" value="ZF_GRF"/>
    <property type="match status" value="1"/>
</dbReference>
<keyword evidence="2 4" id="KW-0863">Zinc-finger</keyword>
<dbReference type="EMBL" id="KV417733">
    <property type="protein sequence ID" value="KZP08020.1"/>
    <property type="molecule type" value="Genomic_DNA"/>
</dbReference>
<evidence type="ECO:0000259" key="6">
    <source>
        <dbReference type="PROSITE" id="PS51999"/>
    </source>
</evidence>
<keyword evidence="8" id="KW-1185">Reference proteome</keyword>
<feature type="domain" description="GRF-type" evidence="6">
    <location>
        <begin position="281"/>
        <end position="342"/>
    </location>
</feature>
<protein>
    <recommendedName>
        <fullName evidence="6">GRF-type domain-containing protein</fullName>
    </recommendedName>
</protein>
<name>A0A165WY13_9AGAM</name>
<organism evidence="7 8">
    <name type="scientific">Athelia psychrophila</name>
    <dbReference type="NCBI Taxonomy" id="1759441"/>
    <lineage>
        <taxon>Eukaryota</taxon>
        <taxon>Fungi</taxon>
        <taxon>Dikarya</taxon>
        <taxon>Basidiomycota</taxon>
        <taxon>Agaricomycotina</taxon>
        <taxon>Agaricomycetes</taxon>
        <taxon>Agaricomycetidae</taxon>
        <taxon>Atheliales</taxon>
        <taxon>Atheliaceae</taxon>
        <taxon>Athelia</taxon>
    </lineage>
</organism>
<evidence type="ECO:0000256" key="4">
    <source>
        <dbReference type="PROSITE-ProRule" id="PRU01343"/>
    </source>
</evidence>
<dbReference type="InterPro" id="IPR010666">
    <property type="entry name" value="Znf_GRF"/>
</dbReference>
<evidence type="ECO:0000256" key="3">
    <source>
        <dbReference type="ARBA" id="ARBA00022833"/>
    </source>
</evidence>
<accession>A0A165WY13</accession>
<dbReference type="InterPro" id="IPR036691">
    <property type="entry name" value="Endo/exonu/phosph_ase_sf"/>
</dbReference>
<evidence type="ECO:0000313" key="7">
    <source>
        <dbReference type="EMBL" id="KZP08020.1"/>
    </source>
</evidence>
<evidence type="ECO:0000256" key="1">
    <source>
        <dbReference type="ARBA" id="ARBA00022723"/>
    </source>
</evidence>
<evidence type="ECO:0000256" key="2">
    <source>
        <dbReference type="ARBA" id="ARBA00022771"/>
    </source>
</evidence>
<dbReference type="OrthoDB" id="391817at2759"/>
<proteinExistence type="predicted"/>